<dbReference type="Pfam" id="PF16756">
    <property type="entry name" value="PALB2_WD40"/>
    <property type="match status" value="1"/>
</dbReference>
<evidence type="ECO:0000313" key="5">
    <source>
        <dbReference type="Proteomes" id="UP001152622"/>
    </source>
</evidence>
<feature type="region of interest" description="Disordered" evidence="2">
    <location>
        <begin position="123"/>
        <end position="251"/>
    </location>
</feature>
<feature type="compositionally biased region" description="Polar residues" evidence="2">
    <location>
        <begin position="1021"/>
        <end position="1034"/>
    </location>
</feature>
<evidence type="ECO:0000259" key="3">
    <source>
        <dbReference type="Pfam" id="PF16756"/>
    </source>
</evidence>
<feature type="compositionally biased region" description="Low complexity" evidence="2">
    <location>
        <begin position="780"/>
        <end position="807"/>
    </location>
</feature>
<organism evidence="4 5">
    <name type="scientific">Synaphobranchus kaupii</name>
    <name type="common">Kaup's arrowtooth eel</name>
    <dbReference type="NCBI Taxonomy" id="118154"/>
    <lineage>
        <taxon>Eukaryota</taxon>
        <taxon>Metazoa</taxon>
        <taxon>Chordata</taxon>
        <taxon>Craniata</taxon>
        <taxon>Vertebrata</taxon>
        <taxon>Euteleostomi</taxon>
        <taxon>Actinopterygii</taxon>
        <taxon>Neopterygii</taxon>
        <taxon>Teleostei</taxon>
        <taxon>Anguilliformes</taxon>
        <taxon>Synaphobranchidae</taxon>
        <taxon>Synaphobranchus</taxon>
    </lineage>
</organism>
<dbReference type="OrthoDB" id="9936560at2759"/>
<feature type="compositionally biased region" description="Polar residues" evidence="2">
    <location>
        <begin position="123"/>
        <end position="136"/>
    </location>
</feature>
<feature type="compositionally biased region" description="Low complexity" evidence="2">
    <location>
        <begin position="387"/>
        <end position="400"/>
    </location>
</feature>
<feature type="compositionally biased region" description="Polar residues" evidence="2">
    <location>
        <begin position="652"/>
        <end position="661"/>
    </location>
</feature>
<feature type="compositionally biased region" description="Low complexity" evidence="2">
    <location>
        <begin position="413"/>
        <end position="426"/>
    </location>
</feature>
<proteinExistence type="predicted"/>
<evidence type="ECO:0000256" key="2">
    <source>
        <dbReference type="SAM" id="MobiDB-lite"/>
    </source>
</evidence>
<feature type="compositionally biased region" description="Basic residues" evidence="2">
    <location>
        <begin position="149"/>
        <end position="164"/>
    </location>
</feature>
<feature type="compositionally biased region" description="Basic and acidic residues" evidence="2">
    <location>
        <begin position="985"/>
        <end position="994"/>
    </location>
</feature>
<feature type="region of interest" description="Disordered" evidence="2">
    <location>
        <begin position="895"/>
        <end position="1053"/>
    </location>
</feature>
<feature type="coiled-coil region" evidence="1">
    <location>
        <begin position="20"/>
        <end position="47"/>
    </location>
</feature>
<dbReference type="EMBL" id="JAINUF010000004">
    <property type="protein sequence ID" value="KAJ8363960.1"/>
    <property type="molecule type" value="Genomic_DNA"/>
</dbReference>
<feature type="compositionally biased region" description="Basic and acidic residues" evidence="2">
    <location>
        <begin position="165"/>
        <end position="174"/>
    </location>
</feature>
<feature type="region of interest" description="Disordered" evidence="2">
    <location>
        <begin position="1073"/>
        <end position="1107"/>
    </location>
</feature>
<feature type="compositionally biased region" description="Basic and acidic residues" evidence="2">
    <location>
        <begin position="188"/>
        <end position="198"/>
    </location>
</feature>
<feature type="compositionally biased region" description="Basic and acidic residues" evidence="2">
    <location>
        <begin position="1005"/>
        <end position="1019"/>
    </location>
</feature>
<dbReference type="InterPro" id="IPR036322">
    <property type="entry name" value="WD40_repeat_dom_sf"/>
</dbReference>
<accession>A0A9Q1FQH6</accession>
<evidence type="ECO:0000256" key="1">
    <source>
        <dbReference type="SAM" id="Coils"/>
    </source>
</evidence>
<keyword evidence="1" id="KW-0175">Coiled coil</keyword>
<feature type="compositionally biased region" description="Basic and acidic residues" evidence="2">
    <location>
        <begin position="937"/>
        <end position="948"/>
    </location>
</feature>
<evidence type="ECO:0000313" key="4">
    <source>
        <dbReference type="EMBL" id="KAJ8363960.1"/>
    </source>
</evidence>
<feature type="region of interest" description="Disordered" evidence="2">
    <location>
        <begin position="296"/>
        <end position="321"/>
    </location>
</feature>
<feature type="region of interest" description="Disordered" evidence="2">
    <location>
        <begin position="610"/>
        <end position="722"/>
    </location>
</feature>
<name>A0A9Q1FQH6_SYNKA</name>
<comment type="caution">
    <text evidence="4">The sequence shown here is derived from an EMBL/GenBank/DDBJ whole genome shotgun (WGS) entry which is preliminary data.</text>
</comment>
<dbReference type="PANTHER" id="PTHR14662">
    <property type="entry name" value="PARTNER AND LOCALIZER OF BRCA2"/>
    <property type="match status" value="1"/>
</dbReference>
<dbReference type="Gene3D" id="2.130.10.10">
    <property type="entry name" value="YVTN repeat-like/Quinoprotein amine dehydrogenase"/>
    <property type="match status" value="1"/>
</dbReference>
<gene>
    <name evidence="4" type="ORF">SKAU_G00127910</name>
</gene>
<feature type="compositionally biased region" description="Basic residues" evidence="2">
    <location>
        <begin position="437"/>
        <end position="458"/>
    </location>
</feature>
<keyword evidence="5" id="KW-1185">Reference proteome</keyword>
<sequence length="1440" mass="151880">MLHFRTMEESLKTMLHCDDKEKLKERLVILQREYNRTVQRLKRAERSEAVRNHVRSRLAEENLRQEGPDPCCLSEPCEAKGRRQCSVNQSGPEDQKQSPSVCFSLPHDVFRPCASPRVAAGSSESSLLSDTPQACSPCQGDESPAAAQGHRRRSVHRLRSRTSRLRWERRERTDSGVSDTENSEDGQDPARDGERGRSEISFGAGTSPSEGVPKPAPDRSGVAARGADTEITQDQAPGNVPVSAHGAEHGSSRVVRDVPLLDIGTAPVLEAPESFTVATPSPLDVAGTLSVPLSEASVLEPESPAEETQQSSLARSAPGPDTPGAGYLGSCTLIEGLLFPAEYYVRTTRRMSAAQSSVDLGAVIQSQLSGGRTGRGRGRGRRGRGGSAASRNAAPGSRAAVCKDADSVSHVTPESQSSLTPRSSPSGAEPACAKPARGGRRRGRGRGSGRGQGQRRGHAPSVASPLGTGPPTPEYFRTDAVLTPDTDTLTLPADKEMYPIFRTKSQLTESTSPKISCPFIKESSQSSGKECLRASHCSSTVETLLLPSSPAPQRPHVLTPGVSHLSLSFLLSHFDAKDFHLPDDEFGTLKRDKLRLSAAGELEAFVPRRSPYPTRQRALGTPSGSDYRKRLRGAGGHPPTDGLRCVKPAGRVSQTSDQTDVGSDRDSPESLTPSLIPRDVTHEEEGLGCDSLPQERGNGAERTAGGCAGQGDGVGAGQEEGSVSGGAVLAAGASSPHVLNVSLTQTLPQTQKSPTLALSCGSPTFPSLGVTPALPLHSRPPTQDSTTSTPPTAQSTHSQPTSHSTAHCTPCQSPIISCEPSADARTPSLSRTPCAGGHSQSQDAPCAAREEAEPHKGKVFADGDQRAAHALSPDAPELSVTDSLCHSGSAFPLSHNPALSPAEEHGGNGSSPCPADARSLPPKPPESRRAPPLPLPPKKDGPQSDRADVPSSAEATPSTFLTDGKGEALQQSRAAALALPLPVSGRRDCTDADVHTGSTPTAFMGKKDFPHEADAHKLPQDSLSTPSYGTTQRSGRLAPPGPDTVPSSSLRSEFGDKDLDGYFTDSAWSRGVQTLSQSGHSPSGQSPVENRLDTPPPSPHTVQEGPLSSSLTLTHTLKAPAGRCLVDVCSVYGAAGWCVVTAEEWEVCVWAQSSSQRWSLLHTWTFTERPVISLLSVPDSHSLLCVSLGKLEIRETRLLCCAGAAGRLSQAVLCTGEVQAVLGVSGARVACCATSASTQTVKVFTLTEDGRLEDSLSLVSPGQSVQALAAVDGQKDALIGSTDSSHLVLWNMRTGHLLQRFPLGESLSGTVCLRGYSQSGVLFVLLQHRFLHNIDEGAPFSLIAANPVTAKSVLVHQLTRPPQCAGRFTEGDVWESSVVGVFQSGSLAVWDLRDSDSVARLARGPEEGCHIACWGGPSTLLAGHLSGDVFLYQYTPLGLL</sequence>
<feature type="region of interest" description="Disordered" evidence="2">
    <location>
        <begin position="366"/>
        <end position="481"/>
    </location>
</feature>
<feature type="compositionally biased region" description="Basic residues" evidence="2">
    <location>
        <begin position="374"/>
        <end position="384"/>
    </location>
</feature>
<dbReference type="PANTHER" id="PTHR14662:SF2">
    <property type="entry name" value="PARTNER AND LOCALIZER OF BRCA2"/>
    <property type="match status" value="1"/>
</dbReference>
<feature type="compositionally biased region" description="Low complexity" evidence="2">
    <location>
        <begin position="1076"/>
        <end position="1087"/>
    </location>
</feature>
<dbReference type="InterPro" id="IPR031920">
    <property type="entry name" value="PALB2_WD40"/>
</dbReference>
<dbReference type="GO" id="GO:0003677">
    <property type="term" value="F:DNA binding"/>
    <property type="evidence" value="ECO:0007669"/>
    <property type="project" value="InterPro"/>
</dbReference>
<feature type="compositionally biased region" description="Gly residues" evidence="2">
    <location>
        <begin position="706"/>
        <end position="718"/>
    </location>
</feature>
<protein>
    <recommendedName>
        <fullName evidence="3">Partner and localiser of BRCA2 WD40 domain-containing protein</fullName>
    </recommendedName>
</protein>
<dbReference type="InterPro" id="IPR042417">
    <property type="entry name" value="PALB2"/>
</dbReference>
<dbReference type="Proteomes" id="UP001152622">
    <property type="component" value="Chromosome 4"/>
</dbReference>
<feature type="domain" description="Partner and localiser of BRCA2 WD40" evidence="3">
    <location>
        <begin position="1108"/>
        <end position="1433"/>
    </location>
</feature>
<feature type="region of interest" description="Disordered" evidence="2">
    <location>
        <begin position="769"/>
        <end position="856"/>
    </location>
</feature>
<dbReference type="InterPro" id="IPR015943">
    <property type="entry name" value="WD40/YVTN_repeat-like_dom_sf"/>
</dbReference>
<dbReference type="SUPFAM" id="SSF50978">
    <property type="entry name" value="WD40 repeat-like"/>
    <property type="match status" value="1"/>
</dbReference>
<dbReference type="GO" id="GO:0000724">
    <property type="term" value="P:double-strand break repair via homologous recombination"/>
    <property type="evidence" value="ECO:0007669"/>
    <property type="project" value="InterPro"/>
</dbReference>
<reference evidence="4" key="1">
    <citation type="journal article" date="2023" name="Science">
        <title>Genome structures resolve the early diversification of teleost fishes.</title>
        <authorList>
            <person name="Parey E."/>
            <person name="Louis A."/>
            <person name="Montfort J."/>
            <person name="Bouchez O."/>
            <person name="Roques C."/>
            <person name="Iampietro C."/>
            <person name="Lluch J."/>
            <person name="Castinel A."/>
            <person name="Donnadieu C."/>
            <person name="Desvignes T."/>
            <person name="Floi Bucao C."/>
            <person name="Jouanno E."/>
            <person name="Wen M."/>
            <person name="Mejri S."/>
            <person name="Dirks R."/>
            <person name="Jansen H."/>
            <person name="Henkel C."/>
            <person name="Chen W.J."/>
            <person name="Zahm M."/>
            <person name="Cabau C."/>
            <person name="Klopp C."/>
            <person name="Thompson A.W."/>
            <person name="Robinson-Rechavi M."/>
            <person name="Braasch I."/>
            <person name="Lecointre G."/>
            <person name="Bobe J."/>
            <person name="Postlethwait J.H."/>
            <person name="Berthelot C."/>
            <person name="Roest Crollius H."/>
            <person name="Guiguen Y."/>
        </authorList>
    </citation>
    <scope>NUCLEOTIDE SEQUENCE</scope>
    <source>
        <strain evidence="4">WJC10195</strain>
    </source>
</reference>
<dbReference type="GO" id="GO:0005654">
    <property type="term" value="C:nucleoplasm"/>
    <property type="evidence" value="ECO:0007669"/>
    <property type="project" value="TreeGrafter"/>
</dbReference>